<reference evidence="1" key="2">
    <citation type="submission" date="2015-11" db="EMBL/GenBank/DDBJ databases">
        <authorList>
            <person name="Zhang Y."/>
            <person name="Guo Z."/>
        </authorList>
    </citation>
    <scope>NUCLEOTIDE SEQUENCE</scope>
</reference>
<reference evidence="1" key="1">
    <citation type="journal article" date="2013" name="Nature">
        <title>The genomes of four tapeworm species reveal adaptations to parasitism.</title>
        <authorList>
            <person name="Tsai I.J."/>
            <person name="Zarowiecki M."/>
            <person name="Holroyd N."/>
            <person name="Garciarrubio A."/>
            <person name="Sanchez-Flores A."/>
            <person name="Brooks K.L."/>
            <person name="Tracey A."/>
            <person name="Bobes R.J."/>
            <person name="Fragoso G."/>
            <person name="Sciutto E."/>
            <person name="Aslett M."/>
            <person name="Beasley H."/>
            <person name="Bennett H.M."/>
            <person name="Cai J."/>
            <person name="Camicia F."/>
            <person name="Clark R."/>
            <person name="Cucher M."/>
            <person name="De Silva N."/>
            <person name="Day T.A."/>
            <person name="Deplazes P."/>
            <person name="Estrada K."/>
            <person name="Fernandez C."/>
            <person name="Holland P.W."/>
            <person name="Hou J."/>
            <person name="Hu S."/>
            <person name="Huckvale T."/>
            <person name="Hung S.S."/>
            <person name="Kamenetzky L."/>
            <person name="Keane J.A."/>
            <person name="Kiss F."/>
            <person name="Koziol U."/>
            <person name="Lambert O."/>
            <person name="Liu K."/>
            <person name="Luo X."/>
            <person name="Luo Y."/>
            <person name="Macchiaroli N."/>
            <person name="Nichol S."/>
            <person name="Paps J."/>
            <person name="Parkinson J."/>
            <person name="Pouchkina-Stantcheva N."/>
            <person name="Riddiford N."/>
            <person name="Rosenzvit M."/>
            <person name="Salinas G."/>
            <person name="Wasmuth J.D."/>
            <person name="Zamanian M."/>
            <person name="Zheng Y."/>
            <person name="Cai X."/>
            <person name="Soberon X."/>
            <person name="Olson P.D."/>
            <person name="Laclette J.P."/>
            <person name="Brehm K."/>
            <person name="Berriman M."/>
            <person name="Garciarrubio A."/>
            <person name="Bobes R.J."/>
            <person name="Fragoso G."/>
            <person name="Sanchez-Flores A."/>
            <person name="Estrada K."/>
            <person name="Cevallos M.A."/>
            <person name="Morett E."/>
            <person name="Gonzalez V."/>
            <person name="Portillo T."/>
            <person name="Ochoa-Leyva A."/>
            <person name="Jose M.V."/>
            <person name="Sciutto E."/>
            <person name="Landa A."/>
            <person name="Jimenez L."/>
            <person name="Valdes V."/>
            <person name="Carrero J.C."/>
            <person name="Larralde C."/>
            <person name="Morales-Montor J."/>
            <person name="Limon-Lason J."/>
            <person name="Soberon X."/>
            <person name="Laclette J.P."/>
        </authorList>
    </citation>
    <scope>NUCLEOTIDE SEQUENCE [LARGE SCALE GENOMIC DNA]</scope>
</reference>
<dbReference type="Proteomes" id="UP000017246">
    <property type="component" value="Unassembled WGS sequence"/>
</dbReference>
<sequence>MTDDVHILAWIWDNVGKKKRTRSDLESKVLGSSPPPTLALLLNAFSKVGGTFWATRMVHKNWFLLTQIFYITIEYSPFTFTT</sequence>
<dbReference type="EMBL" id="LN902849">
    <property type="protein sequence ID" value="CDS36740.1"/>
    <property type="molecule type" value="Genomic_DNA"/>
</dbReference>
<gene>
    <name evidence="1" type="ORF">EmuJ_000390300</name>
</gene>
<accession>A0A068Y3L3</accession>
<organism evidence="1 2">
    <name type="scientific">Echinococcus multilocularis</name>
    <name type="common">Fox tapeworm</name>
    <dbReference type="NCBI Taxonomy" id="6211"/>
    <lineage>
        <taxon>Eukaryota</taxon>
        <taxon>Metazoa</taxon>
        <taxon>Spiralia</taxon>
        <taxon>Lophotrochozoa</taxon>
        <taxon>Platyhelminthes</taxon>
        <taxon>Cestoda</taxon>
        <taxon>Eucestoda</taxon>
        <taxon>Cyclophyllidea</taxon>
        <taxon>Taeniidae</taxon>
        <taxon>Echinococcus</taxon>
    </lineage>
</organism>
<name>A0A068Y3L3_ECHMU</name>
<keyword evidence="2" id="KW-1185">Reference proteome</keyword>
<protein>
    <submittedName>
        <fullName evidence="1">Uncharacterized protein</fullName>
    </submittedName>
</protein>
<evidence type="ECO:0000313" key="1">
    <source>
        <dbReference type="EMBL" id="CDS36740.1"/>
    </source>
</evidence>
<dbReference type="AlphaFoldDB" id="A0A068Y3L3"/>
<evidence type="ECO:0000313" key="2">
    <source>
        <dbReference type="Proteomes" id="UP000017246"/>
    </source>
</evidence>
<proteinExistence type="predicted"/>